<name>A0AAV7MNZ8_PLEWA</name>
<gene>
    <name evidence="1" type="ORF">NDU88_002509</name>
</gene>
<keyword evidence="2" id="KW-1185">Reference proteome</keyword>
<reference evidence="1" key="1">
    <citation type="journal article" date="2022" name="bioRxiv">
        <title>Sequencing and chromosome-scale assembly of the giantPleurodeles waltlgenome.</title>
        <authorList>
            <person name="Brown T."/>
            <person name="Elewa A."/>
            <person name="Iarovenko S."/>
            <person name="Subramanian E."/>
            <person name="Araus A.J."/>
            <person name="Petzold A."/>
            <person name="Susuki M."/>
            <person name="Suzuki K.-i.T."/>
            <person name="Hayashi T."/>
            <person name="Toyoda A."/>
            <person name="Oliveira C."/>
            <person name="Osipova E."/>
            <person name="Leigh N.D."/>
            <person name="Simon A."/>
            <person name="Yun M.H."/>
        </authorList>
    </citation>
    <scope>NUCLEOTIDE SEQUENCE</scope>
    <source>
        <strain evidence="1">20211129_DDA</strain>
        <tissue evidence="1">Liver</tissue>
    </source>
</reference>
<dbReference type="AlphaFoldDB" id="A0AAV7MNZ8"/>
<comment type="caution">
    <text evidence="1">The sequence shown here is derived from an EMBL/GenBank/DDBJ whole genome shotgun (WGS) entry which is preliminary data.</text>
</comment>
<organism evidence="1 2">
    <name type="scientific">Pleurodeles waltl</name>
    <name type="common">Iberian ribbed newt</name>
    <dbReference type="NCBI Taxonomy" id="8319"/>
    <lineage>
        <taxon>Eukaryota</taxon>
        <taxon>Metazoa</taxon>
        <taxon>Chordata</taxon>
        <taxon>Craniata</taxon>
        <taxon>Vertebrata</taxon>
        <taxon>Euteleostomi</taxon>
        <taxon>Amphibia</taxon>
        <taxon>Batrachia</taxon>
        <taxon>Caudata</taxon>
        <taxon>Salamandroidea</taxon>
        <taxon>Salamandridae</taxon>
        <taxon>Pleurodelinae</taxon>
        <taxon>Pleurodeles</taxon>
    </lineage>
</organism>
<dbReference type="EMBL" id="JANPWB010000013">
    <property type="protein sequence ID" value="KAJ1105101.1"/>
    <property type="molecule type" value="Genomic_DNA"/>
</dbReference>
<sequence length="162" mass="18562">MADHMSKDSKDNKDPKDNKAITPLLDILVKTKMDQNASLVTILQRLGALHDLAQDTRTTSDIMHQDVQTLRSDFKNLTGRLTDAESRIGLLEDSSASEKKQCNATTNNVKLLFRELYELEDRNSRGNLRILGTHEEGTECSVEWLQHQYSPDYSKEKYRDLH</sequence>
<protein>
    <submittedName>
        <fullName evidence="1">Uncharacterized protein</fullName>
    </submittedName>
</protein>
<evidence type="ECO:0000313" key="2">
    <source>
        <dbReference type="Proteomes" id="UP001066276"/>
    </source>
</evidence>
<evidence type="ECO:0000313" key="1">
    <source>
        <dbReference type="EMBL" id="KAJ1105101.1"/>
    </source>
</evidence>
<accession>A0AAV7MNZ8</accession>
<dbReference type="Proteomes" id="UP001066276">
    <property type="component" value="Chromosome 9"/>
</dbReference>
<proteinExistence type="predicted"/>